<evidence type="ECO:0000256" key="1">
    <source>
        <dbReference type="ARBA" id="ARBA00022801"/>
    </source>
</evidence>
<feature type="coiled-coil region" evidence="2">
    <location>
        <begin position="506"/>
        <end position="540"/>
    </location>
</feature>
<keyword evidence="5" id="KW-0547">Nucleotide-binding</keyword>
<name>A0A1L4BK93_9VIRU</name>
<sequence>MNFKNLMSLKDMLTIHEDAADSDRIGTIISNALKMELIIVEGKLHKLNETNVYDPLTKSSDDTLTGAITKYLSQSFGKLTNTELQTLKLKLIEGNPNKTPDQLLKAFKMILNNTFIKRNISSIRSNLTYDITFNDDPDGIHFQNGRFNLLNNTLEERTKPCFINQYIKRDFINPKEETINWLNSKIDQLFREKEAREYCLHMLGGMLSGRVCAKQEFLVNYGQGARGKSTLYNFINAAVSDVYFQCLKNDTFSNHNNNKDKSLNSFNNYTRYYFLNEIDTRSLNTDLIKSVVDGKIQTNKLYQDGTFKTRTQGTLIFVSNHMINFKTDSGIERRLKGYEYKNEFTDDKTRVNNDTVYLKDEKLFNAEENFTDEQKNAMFYILSSQLVKENVPTIPECFTSVTDDIVDANDEWAHFIEKYLIEEKGAKVHIDYIIENVRLEYPTKKNIGRSQVLSELKDKGFNYNRKLKCPGYNGYGCFIDYKPREKIEGDEPDFIDDDPDDHKRSIADCEKIIKQQAEEIEKLKKLLEQHQLNKLSITQEIKKEVEQKAPVEPEEIESDSDDEEPPKVKQVPKIKPVKTKKISMRAAAVPVKEEKENKNITSTTVQASKIINPELKENKTRKPRAKKETKETKETKKPTTIKAKTAKIGISF</sequence>
<proteinExistence type="predicted"/>
<dbReference type="InterPro" id="IPR027417">
    <property type="entry name" value="P-loop_NTPase"/>
</dbReference>
<feature type="compositionally biased region" description="Low complexity" evidence="3">
    <location>
        <begin position="638"/>
        <end position="652"/>
    </location>
</feature>
<dbReference type="Pfam" id="PF19263">
    <property type="entry name" value="DUF5906"/>
    <property type="match status" value="1"/>
</dbReference>
<evidence type="ECO:0000259" key="4">
    <source>
        <dbReference type="Pfam" id="PF19263"/>
    </source>
</evidence>
<keyword evidence="1" id="KW-0378">Hydrolase</keyword>
<evidence type="ECO:0000313" key="5">
    <source>
        <dbReference type="EMBL" id="API81718.1"/>
    </source>
</evidence>
<feature type="region of interest" description="Disordered" evidence="3">
    <location>
        <begin position="543"/>
        <end position="574"/>
    </location>
</feature>
<gene>
    <name evidence="5" type="primary">MV01</name>
    <name evidence="5" type="ORF">Mvrk_gpp01</name>
</gene>
<protein>
    <submittedName>
        <fullName evidence="5">Putative superfamily 3 helicase</fullName>
    </submittedName>
</protein>
<dbReference type="PANTHER" id="PTHR35372">
    <property type="entry name" value="ATP BINDING PROTEIN-RELATED"/>
    <property type="match status" value="1"/>
</dbReference>
<feature type="compositionally biased region" description="Polar residues" evidence="3">
    <location>
        <begin position="599"/>
        <end position="609"/>
    </location>
</feature>
<evidence type="ECO:0000256" key="2">
    <source>
        <dbReference type="SAM" id="Coils"/>
    </source>
</evidence>
<keyword evidence="5" id="KW-0067">ATP-binding</keyword>
<dbReference type="Gene3D" id="3.40.50.300">
    <property type="entry name" value="P-loop containing nucleotide triphosphate hydrolases"/>
    <property type="match status" value="1"/>
</dbReference>
<feature type="domain" description="NrS-1 polymerase-like helicase" evidence="4">
    <location>
        <begin position="221"/>
        <end position="334"/>
    </location>
</feature>
<feature type="region of interest" description="Disordered" evidence="3">
    <location>
        <begin position="588"/>
        <end position="652"/>
    </location>
</feature>
<reference evidence="5" key="1">
    <citation type="journal article" date="2016" name="Nature">
        <title>Host genome integration and giant virus-induced reactivation of the virophage mavirus.</title>
        <authorList>
            <person name="Fischer M.G."/>
            <person name="Hackl T."/>
        </authorList>
    </citation>
    <scope>NUCLEOTIDE SEQUENCE [LARGE SCALE GENOMIC DNA]</scope>
    <source>
        <strain evidence="5">Endo_mavirus</strain>
    </source>
</reference>
<feature type="compositionally biased region" description="Acidic residues" evidence="3">
    <location>
        <begin position="552"/>
        <end position="564"/>
    </location>
</feature>
<dbReference type="EMBL" id="KU052222">
    <property type="protein sequence ID" value="API81718.1"/>
    <property type="molecule type" value="Genomic_DNA"/>
</dbReference>
<dbReference type="InterPro" id="IPR045455">
    <property type="entry name" value="NrS-1_pol-like_helicase"/>
</dbReference>
<dbReference type="InterPro" id="IPR051620">
    <property type="entry name" value="ORF904-like_C"/>
</dbReference>
<accession>A0A1L4BK93</accession>
<dbReference type="GO" id="GO:0016787">
    <property type="term" value="F:hydrolase activity"/>
    <property type="evidence" value="ECO:0007669"/>
    <property type="project" value="UniProtKB-KW"/>
</dbReference>
<keyword evidence="2" id="KW-0175">Coiled coil</keyword>
<keyword evidence="5" id="KW-0347">Helicase</keyword>
<organism evidence="5">
    <name type="scientific">Cafeteriavirus-dependent mavirus</name>
    <dbReference type="NCBI Taxonomy" id="1932923"/>
    <lineage>
        <taxon>Viruses</taxon>
        <taxon>Varidnaviria</taxon>
        <taxon>Bamfordvirae</taxon>
        <taxon>Preplasmiviricota</taxon>
        <taxon>Polisuviricotina</taxon>
        <taxon>Virophaviricetes</taxon>
        <taxon>Lavidavirales</taxon>
        <taxon>Maviroviridae</taxon>
        <taxon>Mavirus</taxon>
        <taxon>Mavirus cafeteriae</taxon>
    </lineage>
</organism>
<dbReference type="PANTHER" id="PTHR35372:SF2">
    <property type="entry name" value="SF3 HELICASE DOMAIN-CONTAINING PROTEIN"/>
    <property type="match status" value="1"/>
</dbReference>
<dbReference type="GO" id="GO:0004386">
    <property type="term" value="F:helicase activity"/>
    <property type="evidence" value="ECO:0007669"/>
    <property type="project" value="UniProtKB-KW"/>
</dbReference>
<evidence type="ECO:0000256" key="3">
    <source>
        <dbReference type="SAM" id="MobiDB-lite"/>
    </source>
</evidence>
<feature type="compositionally biased region" description="Basic and acidic residues" evidence="3">
    <location>
        <begin position="614"/>
        <end position="637"/>
    </location>
</feature>